<feature type="signal peptide" evidence="7">
    <location>
        <begin position="1"/>
        <end position="22"/>
    </location>
</feature>
<dbReference type="PANTHER" id="PTHR11506:SF35">
    <property type="entry name" value="LYSOSOME-ASSOCIATED MEMBRANE GLYCOPROTEIN 5"/>
    <property type="match status" value="1"/>
</dbReference>
<dbReference type="PANTHER" id="PTHR11506">
    <property type="entry name" value="LYSOSOME-ASSOCIATED MEMBRANE GLYCOPROTEIN"/>
    <property type="match status" value="1"/>
</dbReference>
<evidence type="ECO:0000313" key="9">
    <source>
        <dbReference type="Proteomes" id="UP000887013"/>
    </source>
</evidence>
<evidence type="ECO:0000256" key="4">
    <source>
        <dbReference type="ARBA" id="ARBA00022989"/>
    </source>
</evidence>
<evidence type="ECO:0000256" key="1">
    <source>
        <dbReference type="ARBA" id="ARBA00004251"/>
    </source>
</evidence>
<dbReference type="GO" id="GO:0005886">
    <property type="term" value="C:plasma membrane"/>
    <property type="evidence" value="ECO:0007669"/>
    <property type="project" value="TreeGrafter"/>
</dbReference>
<dbReference type="GO" id="GO:0005765">
    <property type="term" value="C:lysosomal membrane"/>
    <property type="evidence" value="ECO:0007669"/>
    <property type="project" value="TreeGrafter"/>
</dbReference>
<keyword evidence="9" id="KW-1185">Reference proteome</keyword>
<keyword evidence="5" id="KW-0472">Membrane</keyword>
<evidence type="ECO:0000256" key="5">
    <source>
        <dbReference type="ARBA" id="ARBA00023136"/>
    </source>
</evidence>
<comment type="caution">
    <text evidence="8">The sequence shown here is derived from an EMBL/GenBank/DDBJ whole genome shotgun (WGS) entry which is preliminary data.</text>
</comment>
<dbReference type="AlphaFoldDB" id="A0A8X6PLN9"/>
<dbReference type="OrthoDB" id="6248302at2759"/>
<protein>
    <submittedName>
        <fullName evidence="8">Lysosome-associated membrane glycoprotein 5</fullName>
    </submittedName>
</protein>
<dbReference type="GO" id="GO:0072594">
    <property type="term" value="P:establishment of protein localization to organelle"/>
    <property type="evidence" value="ECO:0007669"/>
    <property type="project" value="TreeGrafter"/>
</dbReference>
<name>A0A8X6PLN9_NEPPI</name>
<reference evidence="8" key="1">
    <citation type="submission" date="2020-08" db="EMBL/GenBank/DDBJ databases">
        <title>Multicomponent nature underlies the extraordinary mechanical properties of spider dragline silk.</title>
        <authorList>
            <person name="Kono N."/>
            <person name="Nakamura H."/>
            <person name="Mori M."/>
            <person name="Yoshida Y."/>
            <person name="Ohtoshi R."/>
            <person name="Malay A.D."/>
            <person name="Moran D.A.P."/>
            <person name="Tomita M."/>
            <person name="Numata K."/>
            <person name="Arakawa K."/>
        </authorList>
    </citation>
    <scope>NUCLEOTIDE SEQUENCE</scope>
</reference>
<gene>
    <name evidence="8" type="ORF">NPIL_623731</name>
</gene>
<dbReference type="Gene3D" id="2.40.160.110">
    <property type="match status" value="1"/>
</dbReference>
<dbReference type="Proteomes" id="UP000887013">
    <property type="component" value="Unassembled WGS sequence"/>
</dbReference>
<sequence>MEIASLAQVIVVLLMVPKFCSSDSASEEAAPTPANPPVTEHYLAPTDDVLARDVAPDFTFAVWDTNGKICILAKFSASFKITYPSLGGEQHISVNVPEDAKVKGRCGTFEKEPLLELFWTGFRLFMAFTVVNPKENQDTWELLSMELRYDTTNPLFDGATNVGKKTVRTLEDGLFATQYGKSYFCPSPDVIPIWASSLPFKGAALSESAGCPSPLLRMRQCLLPWAARWPSWRCSWSSGTRSGGIWQPGKQTTTTWNNTPLYKRKLKGIPDR</sequence>
<comment type="subcellular location">
    <subcellularLocation>
        <location evidence="1">Cell membrane</location>
        <topology evidence="1">Single-pass type I membrane protein</topology>
    </subcellularLocation>
</comment>
<evidence type="ECO:0000256" key="6">
    <source>
        <dbReference type="ARBA" id="ARBA00023180"/>
    </source>
</evidence>
<dbReference type="GO" id="GO:0031902">
    <property type="term" value="C:late endosome membrane"/>
    <property type="evidence" value="ECO:0007669"/>
    <property type="project" value="TreeGrafter"/>
</dbReference>
<evidence type="ECO:0000313" key="8">
    <source>
        <dbReference type="EMBL" id="GFT74734.1"/>
    </source>
</evidence>
<organism evidence="8 9">
    <name type="scientific">Nephila pilipes</name>
    <name type="common">Giant wood spider</name>
    <name type="synonym">Nephila maculata</name>
    <dbReference type="NCBI Taxonomy" id="299642"/>
    <lineage>
        <taxon>Eukaryota</taxon>
        <taxon>Metazoa</taxon>
        <taxon>Ecdysozoa</taxon>
        <taxon>Arthropoda</taxon>
        <taxon>Chelicerata</taxon>
        <taxon>Arachnida</taxon>
        <taxon>Araneae</taxon>
        <taxon>Araneomorphae</taxon>
        <taxon>Entelegynae</taxon>
        <taxon>Araneoidea</taxon>
        <taxon>Nephilidae</taxon>
        <taxon>Nephila</taxon>
    </lineage>
</organism>
<proteinExistence type="predicted"/>
<dbReference type="InterPro" id="IPR002000">
    <property type="entry name" value="Lysosome-assoc_membr_glycop"/>
</dbReference>
<keyword evidence="3 7" id="KW-0732">Signal</keyword>
<evidence type="ECO:0000256" key="2">
    <source>
        <dbReference type="ARBA" id="ARBA00022692"/>
    </source>
</evidence>
<evidence type="ECO:0000256" key="7">
    <source>
        <dbReference type="SAM" id="SignalP"/>
    </source>
</evidence>
<keyword evidence="6" id="KW-0325">Glycoprotein</keyword>
<accession>A0A8X6PLN9</accession>
<evidence type="ECO:0000256" key="3">
    <source>
        <dbReference type="ARBA" id="ARBA00022729"/>
    </source>
</evidence>
<keyword evidence="4" id="KW-1133">Transmembrane helix</keyword>
<dbReference type="EMBL" id="BMAW01117350">
    <property type="protein sequence ID" value="GFT74734.1"/>
    <property type="molecule type" value="Genomic_DNA"/>
</dbReference>
<feature type="chain" id="PRO_5036489197" evidence="7">
    <location>
        <begin position="23"/>
        <end position="272"/>
    </location>
</feature>
<keyword evidence="2" id="KW-0812">Transmembrane</keyword>